<keyword evidence="4" id="KW-0106">Calcium</keyword>
<organism evidence="5 6">
    <name type="scientific">Aromia moschata</name>
    <dbReference type="NCBI Taxonomy" id="1265417"/>
    <lineage>
        <taxon>Eukaryota</taxon>
        <taxon>Metazoa</taxon>
        <taxon>Ecdysozoa</taxon>
        <taxon>Arthropoda</taxon>
        <taxon>Hexapoda</taxon>
        <taxon>Insecta</taxon>
        <taxon>Pterygota</taxon>
        <taxon>Neoptera</taxon>
        <taxon>Endopterygota</taxon>
        <taxon>Coleoptera</taxon>
        <taxon>Polyphaga</taxon>
        <taxon>Cucujiformia</taxon>
        <taxon>Chrysomeloidea</taxon>
        <taxon>Cerambycidae</taxon>
        <taxon>Cerambycinae</taxon>
        <taxon>Callichromatini</taxon>
        <taxon>Aromia</taxon>
    </lineage>
</organism>
<dbReference type="EMBL" id="JAPWTK010001025">
    <property type="protein sequence ID" value="KAJ8934552.1"/>
    <property type="molecule type" value="Genomic_DNA"/>
</dbReference>
<proteinExistence type="inferred from homology"/>
<dbReference type="GO" id="GO:0005886">
    <property type="term" value="C:plasma membrane"/>
    <property type="evidence" value="ECO:0007669"/>
    <property type="project" value="TreeGrafter"/>
</dbReference>
<dbReference type="Gene3D" id="1.10.220.10">
    <property type="entry name" value="Annexin"/>
    <property type="match status" value="1"/>
</dbReference>
<dbReference type="PANTHER" id="PTHR10502:SF102">
    <property type="entry name" value="ANNEXIN B11"/>
    <property type="match status" value="1"/>
</dbReference>
<dbReference type="AlphaFoldDB" id="A0AAV8X6Y8"/>
<dbReference type="GO" id="GO:0005634">
    <property type="term" value="C:nucleus"/>
    <property type="evidence" value="ECO:0007669"/>
    <property type="project" value="TreeGrafter"/>
</dbReference>
<evidence type="ECO:0000256" key="3">
    <source>
        <dbReference type="ARBA" id="ARBA00023216"/>
    </source>
</evidence>
<dbReference type="PROSITE" id="PS51897">
    <property type="entry name" value="ANNEXIN_2"/>
    <property type="match status" value="1"/>
</dbReference>
<dbReference type="Proteomes" id="UP001162162">
    <property type="component" value="Unassembled WGS sequence"/>
</dbReference>
<comment type="similarity">
    <text evidence="1 4">Belongs to the annexin family.</text>
</comment>
<reference evidence="5" key="1">
    <citation type="journal article" date="2023" name="Insect Mol. Biol.">
        <title>Genome sequencing provides insights into the evolution of gene families encoding plant cell wall-degrading enzymes in longhorned beetles.</title>
        <authorList>
            <person name="Shin N.R."/>
            <person name="Okamura Y."/>
            <person name="Kirsch R."/>
            <person name="Pauchet Y."/>
        </authorList>
    </citation>
    <scope>NUCLEOTIDE SEQUENCE</scope>
    <source>
        <strain evidence="5">AMC_N1</strain>
    </source>
</reference>
<protein>
    <recommendedName>
        <fullName evidence="4">Annexin</fullName>
    </recommendedName>
</protein>
<dbReference type="GO" id="GO:0005509">
    <property type="term" value="F:calcium ion binding"/>
    <property type="evidence" value="ECO:0007669"/>
    <property type="project" value="InterPro"/>
</dbReference>
<dbReference type="PANTHER" id="PTHR10502">
    <property type="entry name" value="ANNEXIN"/>
    <property type="match status" value="1"/>
</dbReference>
<evidence type="ECO:0000256" key="2">
    <source>
        <dbReference type="ARBA" id="ARBA00022737"/>
    </source>
</evidence>
<gene>
    <name evidence="5" type="ORF">NQ318_004982</name>
</gene>
<dbReference type="GO" id="GO:0001786">
    <property type="term" value="F:phosphatidylserine binding"/>
    <property type="evidence" value="ECO:0007669"/>
    <property type="project" value="TreeGrafter"/>
</dbReference>
<keyword evidence="3 4" id="KW-0041">Annexin</keyword>
<evidence type="ECO:0000313" key="6">
    <source>
        <dbReference type="Proteomes" id="UP001162162"/>
    </source>
</evidence>
<dbReference type="InterPro" id="IPR018252">
    <property type="entry name" value="Annexin_repeat_CS"/>
</dbReference>
<dbReference type="SMART" id="SM00335">
    <property type="entry name" value="ANX"/>
    <property type="match status" value="1"/>
</dbReference>
<dbReference type="InterPro" id="IPR018502">
    <property type="entry name" value="Annexin_repeat"/>
</dbReference>
<sequence length="59" mass="6395">MAGIGTDDRTLVRIVATRSEIDLEDIKEAYEAKYGKSLADRIADESSGEIKKVLLALVG</sequence>
<dbReference type="InterPro" id="IPR037104">
    <property type="entry name" value="Annexin_sf"/>
</dbReference>
<dbReference type="GO" id="GO:0005544">
    <property type="term" value="F:calcium-dependent phospholipid binding"/>
    <property type="evidence" value="ECO:0007669"/>
    <property type="project" value="UniProtKB-KW"/>
</dbReference>
<dbReference type="GO" id="GO:0012506">
    <property type="term" value="C:vesicle membrane"/>
    <property type="evidence" value="ECO:0007669"/>
    <property type="project" value="TreeGrafter"/>
</dbReference>
<name>A0AAV8X6Y8_9CUCU</name>
<dbReference type="PROSITE" id="PS00223">
    <property type="entry name" value="ANNEXIN_1"/>
    <property type="match status" value="1"/>
</dbReference>
<comment type="caution">
    <text evidence="5">The sequence shown here is derived from an EMBL/GenBank/DDBJ whole genome shotgun (WGS) entry which is preliminary data.</text>
</comment>
<evidence type="ECO:0000313" key="5">
    <source>
        <dbReference type="EMBL" id="KAJ8934552.1"/>
    </source>
</evidence>
<dbReference type="FunFam" id="1.10.220.10:FF:000001">
    <property type="entry name" value="Annexin"/>
    <property type="match status" value="1"/>
</dbReference>
<dbReference type="SUPFAM" id="SSF47874">
    <property type="entry name" value="Annexin"/>
    <property type="match status" value="1"/>
</dbReference>
<dbReference type="Pfam" id="PF00191">
    <property type="entry name" value="Annexin"/>
    <property type="match status" value="1"/>
</dbReference>
<keyword evidence="2 4" id="KW-0677">Repeat</keyword>
<evidence type="ECO:0000256" key="1">
    <source>
        <dbReference type="ARBA" id="ARBA00007831"/>
    </source>
</evidence>
<keyword evidence="6" id="KW-1185">Reference proteome</keyword>
<dbReference type="PRINTS" id="PR00196">
    <property type="entry name" value="ANNEXIN"/>
</dbReference>
<keyword evidence="4" id="KW-0111">Calcium/phospholipid-binding</keyword>
<dbReference type="GO" id="GO:0005737">
    <property type="term" value="C:cytoplasm"/>
    <property type="evidence" value="ECO:0007669"/>
    <property type="project" value="TreeGrafter"/>
</dbReference>
<dbReference type="InterPro" id="IPR001464">
    <property type="entry name" value="Annexin"/>
</dbReference>
<evidence type="ECO:0000256" key="4">
    <source>
        <dbReference type="RuleBase" id="RU003540"/>
    </source>
</evidence>
<accession>A0AAV8X6Y8</accession>
<comment type="domain">
    <text evidence="4">A pair of annexin repeats may form one binding site for calcium and phospholipid.</text>
</comment>